<proteinExistence type="predicted"/>
<name>A0A975T1H6_9ACTN</name>
<dbReference type="AlphaFoldDB" id="A0A975T1H6"/>
<reference evidence="1" key="1">
    <citation type="submission" date="2021-06" db="EMBL/GenBank/DDBJ databases">
        <title>Complete genome sequence of Nocardioides sp. G188.</title>
        <authorList>
            <person name="Im W.-T."/>
        </authorList>
    </citation>
    <scope>NUCLEOTIDE SEQUENCE</scope>
    <source>
        <strain evidence="1">G188</strain>
    </source>
</reference>
<dbReference type="Proteomes" id="UP000683575">
    <property type="component" value="Chromosome"/>
</dbReference>
<dbReference type="EMBL" id="CP077062">
    <property type="protein sequence ID" value="QWZ09806.1"/>
    <property type="molecule type" value="Genomic_DNA"/>
</dbReference>
<keyword evidence="2" id="KW-1185">Reference proteome</keyword>
<evidence type="ECO:0000313" key="1">
    <source>
        <dbReference type="EMBL" id="QWZ09806.1"/>
    </source>
</evidence>
<accession>A0A975T1H6</accession>
<protein>
    <submittedName>
        <fullName evidence="1">Uncharacterized protein</fullName>
    </submittedName>
</protein>
<gene>
    <name evidence="1" type="ORF">KRR39_08770</name>
</gene>
<dbReference type="RefSeq" id="WP_216941652.1">
    <property type="nucleotide sequence ID" value="NZ_CP077062.1"/>
</dbReference>
<dbReference type="KEGG" id="nps:KRR39_08770"/>
<evidence type="ECO:0000313" key="2">
    <source>
        <dbReference type="Proteomes" id="UP000683575"/>
    </source>
</evidence>
<organism evidence="1 2">
    <name type="scientific">Nocardioides panacis</name>
    <dbReference type="NCBI Taxonomy" id="2849501"/>
    <lineage>
        <taxon>Bacteria</taxon>
        <taxon>Bacillati</taxon>
        <taxon>Actinomycetota</taxon>
        <taxon>Actinomycetes</taxon>
        <taxon>Propionibacteriales</taxon>
        <taxon>Nocardioidaceae</taxon>
        <taxon>Nocardioides</taxon>
    </lineage>
</organism>
<sequence>MPPGRRASRRVEDRWLGLAVGDTVPDWGPLDPVFEVLEIEPPHHLVYWSERPRRPRRPGSRGVPRPPVRMTWALALSPGAPGRSHLHLRLRLDLGKPAGPVATYGGGAVDLLTVRLLERGLNERLRESLGTARETSG</sequence>